<dbReference type="EMBL" id="PSQE01000006">
    <property type="protein sequence ID" value="RHN51965.1"/>
    <property type="molecule type" value="Genomic_DNA"/>
</dbReference>
<gene>
    <name evidence="1" type="ordered locus">MTR_6g057760</name>
    <name evidence="2" type="ORF">MtrunA17_Chr6g0475101</name>
</gene>
<keyword evidence="4" id="KW-1185">Reference proteome</keyword>
<reference evidence="2" key="4">
    <citation type="journal article" date="2018" name="Nat. Plants">
        <title>Whole-genome landscape of Medicago truncatula symbiotic genes.</title>
        <authorList>
            <person name="Pecrix Y."/>
            <person name="Gamas P."/>
            <person name="Carrere S."/>
        </authorList>
    </citation>
    <scope>NUCLEOTIDE SEQUENCE</scope>
    <source>
        <tissue evidence="2">Leaves</tissue>
    </source>
</reference>
<evidence type="ECO:0000313" key="2">
    <source>
        <dbReference type="EMBL" id="RHN51965.1"/>
    </source>
</evidence>
<name>G7KMF4_MEDTR</name>
<dbReference type="EnsemblPlants" id="AES75757">
    <property type="protein sequence ID" value="AES75757"/>
    <property type="gene ID" value="MTR_6g057760"/>
</dbReference>
<dbReference type="STRING" id="3880.G7KMF4"/>
<reference evidence="3" key="3">
    <citation type="submission" date="2015-04" db="UniProtKB">
        <authorList>
            <consortium name="EnsemblPlants"/>
        </authorList>
    </citation>
    <scope>IDENTIFICATION</scope>
    <source>
        <strain evidence="3">cv. Jemalong A17</strain>
    </source>
</reference>
<dbReference type="Proteomes" id="UP000002051">
    <property type="component" value="Chromosome 6"/>
</dbReference>
<accession>G7KMF4</accession>
<dbReference type="Proteomes" id="UP000265566">
    <property type="component" value="Chromosome 6"/>
</dbReference>
<proteinExistence type="predicted"/>
<organism evidence="1 4">
    <name type="scientific">Medicago truncatula</name>
    <name type="common">Barrel medic</name>
    <name type="synonym">Medicago tribuloides</name>
    <dbReference type="NCBI Taxonomy" id="3880"/>
    <lineage>
        <taxon>Eukaryota</taxon>
        <taxon>Viridiplantae</taxon>
        <taxon>Streptophyta</taxon>
        <taxon>Embryophyta</taxon>
        <taxon>Tracheophyta</taxon>
        <taxon>Spermatophyta</taxon>
        <taxon>Magnoliopsida</taxon>
        <taxon>eudicotyledons</taxon>
        <taxon>Gunneridae</taxon>
        <taxon>Pentapetalae</taxon>
        <taxon>rosids</taxon>
        <taxon>fabids</taxon>
        <taxon>Fabales</taxon>
        <taxon>Fabaceae</taxon>
        <taxon>Papilionoideae</taxon>
        <taxon>50 kb inversion clade</taxon>
        <taxon>NPAAA clade</taxon>
        <taxon>Hologalegina</taxon>
        <taxon>IRL clade</taxon>
        <taxon>Trifolieae</taxon>
        <taxon>Medicago</taxon>
    </lineage>
</organism>
<dbReference type="PaxDb" id="3880-AES75757"/>
<dbReference type="HOGENOM" id="CLU_2674855_0_0_1"/>
<dbReference type="EMBL" id="CM001222">
    <property type="protein sequence ID" value="AES75757.1"/>
    <property type="molecule type" value="Genomic_DNA"/>
</dbReference>
<reference evidence="1 4" key="1">
    <citation type="journal article" date="2011" name="Nature">
        <title>The Medicago genome provides insight into the evolution of rhizobial symbioses.</title>
        <authorList>
            <person name="Young N.D."/>
            <person name="Debelle F."/>
            <person name="Oldroyd G.E."/>
            <person name="Geurts R."/>
            <person name="Cannon S.B."/>
            <person name="Udvardi M.K."/>
            <person name="Benedito V.A."/>
            <person name="Mayer K.F."/>
            <person name="Gouzy J."/>
            <person name="Schoof H."/>
            <person name="Van de Peer Y."/>
            <person name="Proost S."/>
            <person name="Cook D.R."/>
            <person name="Meyers B.C."/>
            <person name="Spannagl M."/>
            <person name="Cheung F."/>
            <person name="De Mita S."/>
            <person name="Krishnakumar V."/>
            <person name="Gundlach H."/>
            <person name="Zhou S."/>
            <person name="Mudge J."/>
            <person name="Bharti A.K."/>
            <person name="Murray J.D."/>
            <person name="Naoumkina M.A."/>
            <person name="Rosen B."/>
            <person name="Silverstein K.A."/>
            <person name="Tang H."/>
            <person name="Rombauts S."/>
            <person name="Zhao P.X."/>
            <person name="Zhou P."/>
            <person name="Barbe V."/>
            <person name="Bardou P."/>
            <person name="Bechner M."/>
            <person name="Bellec A."/>
            <person name="Berger A."/>
            <person name="Berges H."/>
            <person name="Bidwell S."/>
            <person name="Bisseling T."/>
            <person name="Choisne N."/>
            <person name="Couloux A."/>
            <person name="Denny R."/>
            <person name="Deshpande S."/>
            <person name="Dai X."/>
            <person name="Doyle J.J."/>
            <person name="Dudez A.M."/>
            <person name="Farmer A.D."/>
            <person name="Fouteau S."/>
            <person name="Franken C."/>
            <person name="Gibelin C."/>
            <person name="Gish J."/>
            <person name="Goldstein S."/>
            <person name="Gonzalez A.J."/>
            <person name="Green P.J."/>
            <person name="Hallab A."/>
            <person name="Hartog M."/>
            <person name="Hua A."/>
            <person name="Humphray S.J."/>
            <person name="Jeong D.H."/>
            <person name="Jing Y."/>
            <person name="Jocker A."/>
            <person name="Kenton S.M."/>
            <person name="Kim D.J."/>
            <person name="Klee K."/>
            <person name="Lai H."/>
            <person name="Lang C."/>
            <person name="Lin S."/>
            <person name="Macmil S.L."/>
            <person name="Magdelenat G."/>
            <person name="Matthews L."/>
            <person name="McCorrison J."/>
            <person name="Monaghan E.L."/>
            <person name="Mun J.H."/>
            <person name="Najar F.Z."/>
            <person name="Nicholson C."/>
            <person name="Noirot C."/>
            <person name="O'Bleness M."/>
            <person name="Paule C.R."/>
            <person name="Poulain J."/>
            <person name="Prion F."/>
            <person name="Qin B."/>
            <person name="Qu C."/>
            <person name="Retzel E.F."/>
            <person name="Riddle C."/>
            <person name="Sallet E."/>
            <person name="Samain S."/>
            <person name="Samson N."/>
            <person name="Sanders I."/>
            <person name="Saurat O."/>
            <person name="Scarpelli C."/>
            <person name="Schiex T."/>
            <person name="Segurens B."/>
            <person name="Severin A.J."/>
            <person name="Sherrier D.J."/>
            <person name="Shi R."/>
            <person name="Sims S."/>
            <person name="Singer S.R."/>
            <person name="Sinharoy S."/>
            <person name="Sterck L."/>
            <person name="Viollet A."/>
            <person name="Wang B.B."/>
            <person name="Wang K."/>
            <person name="Wang M."/>
            <person name="Wang X."/>
            <person name="Warfsmann J."/>
            <person name="Weissenbach J."/>
            <person name="White D.D."/>
            <person name="White J.D."/>
            <person name="Wiley G.B."/>
            <person name="Wincker P."/>
            <person name="Xing Y."/>
            <person name="Yang L."/>
            <person name="Yao Z."/>
            <person name="Ying F."/>
            <person name="Zhai J."/>
            <person name="Zhou L."/>
            <person name="Zuber A."/>
            <person name="Denarie J."/>
            <person name="Dixon R.A."/>
            <person name="May G.D."/>
            <person name="Schwartz D.C."/>
            <person name="Rogers J."/>
            <person name="Quetier F."/>
            <person name="Town C.D."/>
            <person name="Roe B.A."/>
        </authorList>
    </citation>
    <scope>NUCLEOTIDE SEQUENCE [LARGE SCALE GENOMIC DNA]</scope>
    <source>
        <strain evidence="1">A17</strain>
        <strain evidence="3 4">cv. Jemalong A17</strain>
    </source>
</reference>
<evidence type="ECO:0000313" key="1">
    <source>
        <dbReference type="EMBL" id="AES75757.1"/>
    </source>
</evidence>
<sequence length="75" mass="8957">MFVGLLSPHAHSDLVEQCRPFFYVMNHFYLIEPHIYHYACEVDTFSRARLIGRLVILLNSIHCTRWLLDAWKHKS</sequence>
<evidence type="ECO:0000313" key="3">
    <source>
        <dbReference type="EnsemblPlants" id="AES75757"/>
    </source>
</evidence>
<dbReference type="Gramene" id="rna36550">
    <property type="protein sequence ID" value="RHN51965.1"/>
    <property type="gene ID" value="gene36550"/>
</dbReference>
<reference evidence="1 4" key="2">
    <citation type="journal article" date="2014" name="BMC Genomics">
        <title>An improved genome release (version Mt4.0) for the model legume Medicago truncatula.</title>
        <authorList>
            <person name="Tang H."/>
            <person name="Krishnakumar V."/>
            <person name="Bidwell S."/>
            <person name="Rosen B."/>
            <person name="Chan A."/>
            <person name="Zhou S."/>
            <person name="Gentzbittel L."/>
            <person name="Childs K.L."/>
            <person name="Yandell M."/>
            <person name="Gundlach H."/>
            <person name="Mayer K.F."/>
            <person name="Schwartz D.C."/>
            <person name="Town C.D."/>
        </authorList>
    </citation>
    <scope>GENOME REANNOTATION</scope>
    <source>
        <strain evidence="3 4">cv. Jemalong A17</strain>
    </source>
</reference>
<protein>
    <submittedName>
        <fullName evidence="1">PPR superfamily protein, putative</fullName>
    </submittedName>
</protein>
<dbReference type="AlphaFoldDB" id="G7KMF4"/>
<evidence type="ECO:0000313" key="4">
    <source>
        <dbReference type="Proteomes" id="UP000002051"/>
    </source>
</evidence>